<dbReference type="Proteomes" id="UP000215914">
    <property type="component" value="Unassembled WGS sequence"/>
</dbReference>
<keyword evidence="1" id="KW-1133">Transmembrane helix</keyword>
<organism evidence="2 3">
    <name type="scientific">Helianthus annuus</name>
    <name type="common">Common sunflower</name>
    <dbReference type="NCBI Taxonomy" id="4232"/>
    <lineage>
        <taxon>Eukaryota</taxon>
        <taxon>Viridiplantae</taxon>
        <taxon>Streptophyta</taxon>
        <taxon>Embryophyta</taxon>
        <taxon>Tracheophyta</taxon>
        <taxon>Spermatophyta</taxon>
        <taxon>Magnoliopsida</taxon>
        <taxon>eudicotyledons</taxon>
        <taxon>Gunneridae</taxon>
        <taxon>Pentapetalae</taxon>
        <taxon>asterids</taxon>
        <taxon>campanulids</taxon>
        <taxon>Asterales</taxon>
        <taxon>Asteraceae</taxon>
        <taxon>Asteroideae</taxon>
        <taxon>Heliantheae alliance</taxon>
        <taxon>Heliantheae</taxon>
        <taxon>Helianthus</taxon>
    </lineage>
</organism>
<sequence>MLKSPQMEGSFRLEVGQLLRYMLSAQLPFNIIIIIIIIFWVFVSLDSVNKFLW</sequence>
<comment type="caution">
    <text evidence="2">The sequence shown here is derived from an EMBL/GenBank/DDBJ whole genome shotgun (WGS) entry which is preliminary data.</text>
</comment>
<dbReference type="Gramene" id="mRNA:HanXRQr2_Chr13g0609631">
    <property type="protein sequence ID" value="CDS:HanXRQr2_Chr13g0609631.1"/>
    <property type="gene ID" value="HanXRQr2_Chr13g0609631"/>
</dbReference>
<evidence type="ECO:0000256" key="1">
    <source>
        <dbReference type="SAM" id="Phobius"/>
    </source>
</evidence>
<gene>
    <name evidence="2" type="ORF">HanXRQr2_Chr13g0609631</name>
</gene>
<dbReference type="EMBL" id="MNCJ02000328">
    <property type="protein sequence ID" value="KAF5775215.1"/>
    <property type="molecule type" value="Genomic_DNA"/>
</dbReference>
<protein>
    <submittedName>
        <fullName evidence="2">Uncharacterized protein</fullName>
    </submittedName>
</protein>
<reference evidence="2" key="2">
    <citation type="submission" date="2020-06" db="EMBL/GenBank/DDBJ databases">
        <title>Helianthus annuus Genome sequencing and assembly Release 2.</title>
        <authorList>
            <person name="Gouzy J."/>
            <person name="Langlade N."/>
            <person name="Munos S."/>
        </authorList>
    </citation>
    <scope>NUCLEOTIDE SEQUENCE</scope>
    <source>
        <tissue evidence="2">Leaves</tissue>
    </source>
</reference>
<proteinExistence type="predicted"/>
<evidence type="ECO:0000313" key="3">
    <source>
        <dbReference type="Proteomes" id="UP000215914"/>
    </source>
</evidence>
<feature type="transmembrane region" description="Helical" evidence="1">
    <location>
        <begin position="21"/>
        <end position="43"/>
    </location>
</feature>
<reference evidence="2" key="1">
    <citation type="journal article" date="2017" name="Nature">
        <title>The sunflower genome provides insights into oil metabolism, flowering and Asterid evolution.</title>
        <authorList>
            <person name="Badouin H."/>
            <person name="Gouzy J."/>
            <person name="Grassa C.J."/>
            <person name="Murat F."/>
            <person name="Staton S.E."/>
            <person name="Cottret L."/>
            <person name="Lelandais-Briere C."/>
            <person name="Owens G.L."/>
            <person name="Carrere S."/>
            <person name="Mayjonade B."/>
            <person name="Legrand L."/>
            <person name="Gill N."/>
            <person name="Kane N.C."/>
            <person name="Bowers J.E."/>
            <person name="Hubner S."/>
            <person name="Bellec A."/>
            <person name="Berard A."/>
            <person name="Berges H."/>
            <person name="Blanchet N."/>
            <person name="Boniface M.C."/>
            <person name="Brunel D."/>
            <person name="Catrice O."/>
            <person name="Chaidir N."/>
            <person name="Claudel C."/>
            <person name="Donnadieu C."/>
            <person name="Faraut T."/>
            <person name="Fievet G."/>
            <person name="Helmstetter N."/>
            <person name="King M."/>
            <person name="Knapp S.J."/>
            <person name="Lai Z."/>
            <person name="Le Paslier M.C."/>
            <person name="Lippi Y."/>
            <person name="Lorenzon L."/>
            <person name="Mandel J.R."/>
            <person name="Marage G."/>
            <person name="Marchand G."/>
            <person name="Marquand E."/>
            <person name="Bret-Mestries E."/>
            <person name="Morien E."/>
            <person name="Nambeesan S."/>
            <person name="Nguyen T."/>
            <person name="Pegot-Espagnet P."/>
            <person name="Pouilly N."/>
            <person name="Raftis F."/>
            <person name="Sallet E."/>
            <person name="Schiex T."/>
            <person name="Thomas J."/>
            <person name="Vandecasteele C."/>
            <person name="Vares D."/>
            <person name="Vear F."/>
            <person name="Vautrin S."/>
            <person name="Crespi M."/>
            <person name="Mangin B."/>
            <person name="Burke J.M."/>
            <person name="Salse J."/>
            <person name="Munos S."/>
            <person name="Vincourt P."/>
            <person name="Rieseberg L.H."/>
            <person name="Langlade N.B."/>
        </authorList>
    </citation>
    <scope>NUCLEOTIDE SEQUENCE</scope>
    <source>
        <tissue evidence="2">Leaves</tissue>
    </source>
</reference>
<keyword evidence="1" id="KW-0472">Membrane</keyword>
<keyword evidence="1" id="KW-0812">Transmembrane</keyword>
<keyword evidence="3" id="KW-1185">Reference proteome</keyword>
<name>A0A9K3EK52_HELAN</name>
<accession>A0A9K3EK52</accession>
<dbReference type="AlphaFoldDB" id="A0A9K3EK52"/>
<evidence type="ECO:0000313" key="2">
    <source>
        <dbReference type="EMBL" id="KAF5775215.1"/>
    </source>
</evidence>